<dbReference type="GO" id="GO:0006465">
    <property type="term" value="P:signal peptide processing"/>
    <property type="evidence" value="ECO:0007669"/>
    <property type="project" value="UniProtKB-UniRule"/>
</dbReference>
<proteinExistence type="predicted"/>
<dbReference type="InterPro" id="IPR036286">
    <property type="entry name" value="LexA/Signal_pep-like_sf"/>
</dbReference>
<dbReference type="GO" id="GO:0009003">
    <property type="term" value="F:signal peptidase activity"/>
    <property type="evidence" value="ECO:0007669"/>
    <property type="project" value="UniProtKB-EC"/>
</dbReference>
<dbReference type="InterPro" id="IPR019533">
    <property type="entry name" value="Peptidase_S26"/>
</dbReference>
<dbReference type="NCBIfam" id="TIGR02228">
    <property type="entry name" value="sigpep_I_arch"/>
    <property type="match status" value="1"/>
</dbReference>
<dbReference type="EC" id="3.4.21.89" evidence="5"/>
<protein>
    <recommendedName>
        <fullName evidence="5">Signal peptidase I</fullName>
        <ecNumber evidence="5">3.4.21.89</ecNumber>
    </recommendedName>
</protein>
<dbReference type="EMBL" id="MEVH01000004">
    <property type="protein sequence ID" value="OGC52288.1"/>
    <property type="molecule type" value="Genomic_DNA"/>
</dbReference>
<name>A0A1F4V510_UNCKA</name>
<comment type="subcellular location">
    <subcellularLocation>
        <location evidence="1">Membrane</location>
    </subcellularLocation>
</comment>
<keyword evidence="2" id="KW-0812">Transmembrane</keyword>
<evidence type="ECO:0000256" key="1">
    <source>
        <dbReference type="ARBA" id="ARBA00004370"/>
    </source>
</evidence>
<dbReference type="CDD" id="cd06530">
    <property type="entry name" value="S26_SPase_I"/>
    <property type="match status" value="1"/>
</dbReference>
<dbReference type="GO" id="GO:0016020">
    <property type="term" value="C:membrane"/>
    <property type="evidence" value="ECO:0007669"/>
    <property type="project" value="UniProtKB-SubCell"/>
</dbReference>
<dbReference type="SUPFAM" id="SSF51306">
    <property type="entry name" value="LexA/Signal peptidase"/>
    <property type="match status" value="1"/>
</dbReference>
<evidence type="ECO:0000256" key="5">
    <source>
        <dbReference type="NCBIfam" id="TIGR02228"/>
    </source>
</evidence>
<organism evidence="6 7">
    <name type="scientific">candidate division WWE3 bacterium RIFCSPLOWO2_01_FULL_39_13</name>
    <dbReference type="NCBI Taxonomy" id="1802624"/>
    <lineage>
        <taxon>Bacteria</taxon>
        <taxon>Katanobacteria</taxon>
    </lineage>
</organism>
<comment type="caution">
    <text evidence="6">The sequence shown here is derived from an EMBL/GenBank/DDBJ whole genome shotgun (WGS) entry which is preliminary data.</text>
</comment>
<evidence type="ECO:0000256" key="2">
    <source>
        <dbReference type="ARBA" id="ARBA00022692"/>
    </source>
</evidence>
<accession>A0A1F4V510</accession>
<evidence type="ECO:0000313" key="7">
    <source>
        <dbReference type="Proteomes" id="UP000178771"/>
    </source>
</evidence>
<dbReference type="STRING" id="1802624.A2982_00415"/>
<evidence type="ECO:0000313" key="6">
    <source>
        <dbReference type="EMBL" id="OGC52288.1"/>
    </source>
</evidence>
<keyword evidence="4" id="KW-0472">Membrane</keyword>
<dbReference type="Proteomes" id="UP000178771">
    <property type="component" value="Unassembled WGS sequence"/>
</dbReference>
<evidence type="ECO:0000256" key="4">
    <source>
        <dbReference type="ARBA" id="ARBA00023136"/>
    </source>
</evidence>
<dbReference type="InterPro" id="IPR001733">
    <property type="entry name" value="Peptidase_S26B"/>
</dbReference>
<dbReference type="GO" id="GO:0004252">
    <property type="term" value="F:serine-type endopeptidase activity"/>
    <property type="evidence" value="ECO:0007669"/>
    <property type="project" value="UniProtKB-UniRule"/>
</dbReference>
<sequence>MEPAIQENSAVITRSSESYEINDIITFKNPVDLAKTITHRIVGKSFDNGEYFVTRGDANDTDDPWQIYTDIIEGRVIFKIPFIGYAVSFVQKPAGLVIGMIIPSGLLVFWETEVLYKEIRRIKDVIYKRSMRRRLFIRRSKLRLQNWLMRVDEIFSGVAKSRTS</sequence>
<reference evidence="6 7" key="1">
    <citation type="journal article" date="2016" name="Nat. Commun.">
        <title>Thousands of microbial genomes shed light on interconnected biogeochemical processes in an aquifer system.</title>
        <authorList>
            <person name="Anantharaman K."/>
            <person name="Brown C.T."/>
            <person name="Hug L.A."/>
            <person name="Sharon I."/>
            <person name="Castelle C.J."/>
            <person name="Probst A.J."/>
            <person name="Thomas B.C."/>
            <person name="Singh A."/>
            <person name="Wilkins M.J."/>
            <person name="Karaoz U."/>
            <person name="Brodie E.L."/>
            <person name="Williams K.H."/>
            <person name="Hubbard S.S."/>
            <person name="Banfield J.F."/>
        </authorList>
    </citation>
    <scope>NUCLEOTIDE SEQUENCE [LARGE SCALE GENOMIC DNA]</scope>
</reference>
<keyword evidence="3" id="KW-1133">Transmembrane helix</keyword>
<evidence type="ECO:0000256" key="3">
    <source>
        <dbReference type="ARBA" id="ARBA00022989"/>
    </source>
</evidence>
<dbReference type="AlphaFoldDB" id="A0A1F4V510"/>
<gene>
    <name evidence="6" type="ORF">A2982_00415</name>
</gene>